<reference evidence="2 3" key="1">
    <citation type="journal article" date="2016" name="Front. Microbiol.">
        <title>Genome and transcriptome sequences reveal the specific parasitism of the nematophagous Purpureocillium lilacinum 36-1.</title>
        <authorList>
            <person name="Xie J."/>
            <person name="Li S."/>
            <person name="Mo C."/>
            <person name="Xiao X."/>
            <person name="Peng D."/>
            <person name="Wang G."/>
            <person name="Xiao Y."/>
        </authorList>
    </citation>
    <scope>NUCLEOTIDE SEQUENCE [LARGE SCALE GENOMIC DNA]</scope>
    <source>
        <strain evidence="2 3">36-1</strain>
    </source>
</reference>
<feature type="region of interest" description="Disordered" evidence="1">
    <location>
        <begin position="317"/>
        <end position="475"/>
    </location>
</feature>
<dbReference type="AlphaFoldDB" id="A0A2U3DSN3"/>
<name>A0A2U3DSN3_PURLI</name>
<feature type="compositionally biased region" description="Basic residues" evidence="1">
    <location>
        <begin position="369"/>
        <end position="380"/>
    </location>
</feature>
<dbReference type="Proteomes" id="UP000245956">
    <property type="component" value="Unassembled WGS sequence"/>
</dbReference>
<protein>
    <submittedName>
        <fullName evidence="2">Uncharacterized protein</fullName>
    </submittedName>
</protein>
<evidence type="ECO:0000256" key="1">
    <source>
        <dbReference type="SAM" id="MobiDB-lite"/>
    </source>
</evidence>
<evidence type="ECO:0000313" key="2">
    <source>
        <dbReference type="EMBL" id="PWI65252.1"/>
    </source>
</evidence>
<organism evidence="2 3">
    <name type="scientific">Purpureocillium lilacinum</name>
    <name type="common">Paecilomyces lilacinus</name>
    <dbReference type="NCBI Taxonomy" id="33203"/>
    <lineage>
        <taxon>Eukaryota</taxon>
        <taxon>Fungi</taxon>
        <taxon>Dikarya</taxon>
        <taxon>Ascomycota</taxon>
        <taxon>Pezizomycotina</taxon>
        <taxon>Sordariomycetes</taxon>
        <taxon>Hypocreomycetidae</taxon>
        <taxon>Hypocreales</taxon>
        <taxon>Ophiocordycipitaceae</taxon>
        <taxon>Purpureocillium</taxon>
    </lineage>
</organism>
<proteinExistence type="predicted"/>
<feature type="compositionally biased region" description="Basic and acidic residues" evidence="1">
    <location>
        <begin position="439"/>
        <end position="448"/>
    </location>
</feature>
<dbReference type="EMBL" id="LCWV01000036">
    <property type="protein sequence ID" value="PWI65252.1"/>
    <property type="molecule type" value="Genomic_DNA"/>
</dbReference>
<gene>
    <name evidence="2" type="ORF">PCL_07302</name>
</gene>
<feature type="compositionally biased region" description="Basic residues" evidence="1">
    <location>
        <begin position="413"/>
        <end position="422"/>
    </location>
</feature>
<comment type="caution">
    <text evidence="2">The sequence shown here is derived from an EMBL/GenBank/DDBJ whole genome shotgun (WGS) entry which is preliminary data.</text>
</comment>
<evidence type="ECO:0000313" key="3">
    <source>
        <dbReference type="Proteomes" id="UP000245956"/>
    </source>
</evidence>
<accession>A0A2U3DSN3</accession>
<sequence>MVQLVATASKNPDIIHENVAEMETQMLRALQLSGELWFMAFRLVLSTLAQLPGDAARLVSSEDWKQIGASLGAGRTQEQVQEVFYPGRPCKPVSVASERNPRLLRAFDDRGYRDIHERVLRTSALRFPNNHRITGMSKGNGHVLFQGRDHVVSWLNPKRTVNPRTNTKPLRLDLEQELDYYSPTRLRHAEKRVKIFHPSATPQLPREIASVLLQQEVLDDLYAACFREDTWAGVLKIVRWHVGSDFQLEWLPAEGGNDKPPEAALSTQAANVADAFCNCAAGLVAVREDKRLHSKLQSSAFRTALLPLLLRQCDEAPDGEEMQSDDGARGSRGSHANDDGSTVAVAAAAAAKSPGVDRPVVDPKPAARPPRKKLRNRPRSQTRPETPQCLKLTGLGAWPRGGRRTGMVDGKHSPTRRRGTARRRPEGKSKVNSRHRVRCEKGSGKDSRPNATASSRPWPASWLDRAFTGVDKPVQ</sequence>